<dbReference type="EMBL" id="DTCA01000143">
    <property type="protein sequence ID" value="HGM07679.1"/>
    <property type="molecule type" value="Genomic_DNA"/>
</dbReference>
<reference evidence="1" key="1">
    <citation type="journal article" date="2020" name="mSystems">
        <title>Genome- and Community-Level Interaction Insights into Carbon Utilization and Element Cycling Functions of Hydrothermarchaeota in Hydrothermal Sediment.</title>
        <authorList>
            <person name="Zhou Z."/>
            <person name="Liu Y."/>
            <person name="Xu W."/>
            <person name="Pan J."/>
            <person name="Luo Z.H."/>
            <person name="Li M."/>
        </authorList>
    </citation>
    <scope>NUCLEOTIDE SEQUENCE [LARGE SCALE GENOMIC DNA]</scope>
    <source>
        <strain evidence="1">SpSt-658</strain>
    </source>
</reference>
<sequence length="804" mass="92350">MPTLPIVIDFKKKLIDPQNLNIKLYKTDRYVLLELRSDTLHLHPPLLYDKYNKEIDISLAPFIVAEPHGYITLYSIVLDYSSNPYHKIPCNNCKAVVLDRSSALIMDVTTGKSVKVVRASIDKGIHITNVDNIDIDIRYVHPLTTHAIYISNNGTVYKLNVTEDSIYFEPRNQCIKLYHSNNFHKTSLCVYDSSLSEIFISNKIYGTSLRLDSFHDYENIKDVRGYIINNVGSIEINGERSYVYDLKSMSLMSVIHRFKPLSLLNNNNILAILNGNIMALYDIEKNILRKVTRIAFNKLKDLDVNESLNSALVVYEGLVYIFNFTDNFVYLRLNAENIYSATLADTILLLFKKNCIDVYSVDLSHNGIYLEKLSSIPRYFVKCKSLTDKNIVCVDILGRIIIDKAENIALNYNMKSSVLRKSYGKSIYMRGYVTSILLNRNFASSTEFHKIDALSVIADAENIENCIHILCKSYTGNYLNSARQSNSLYVQSIPKVYKLLIIDEYVIPIEASNVDNLNFLTILWETEYIERRIGYDVSNFREFIRLLKEGYTVFLSSKGRDIDFGFAVDGTNIEIIDLTNFLKIENNLLCILENFNKFKHIPDLVRLSVACTNTLLEQKGNNCIDLTSCEKILYFDIEFEINGTRRHIIIPPSKVLEFRNSIEDYSNKIYVKYMYGVPHISIPKKCIDLVNPKLTLNNKLCLELDIINHCKNIGVTIVTSKGVVEYIQPSTKKNLKIDIDLHELVGSDVLQLVAYESIGRINKYIISINLRDVVRRAYTNALKLSKILGIRNDYKLRHNVLHHD</sequence>
<proteinExistence type="predicted"/>
<comment type="caution">
    <text evidence="1">The sequence shown here is derived from an EMBL/GenBank/DDBJ whole genome shotgun (WGS) entry which is preliminary data.</text>
</comment>
<organism evidence="1">
    <name type="scientific">Ignisphaera aggregans</name>
    <dbReference type="NCBI Taxonomy" id="334771"/>
    <lineage>
        <taxon>Archaea</taxon>
        <taxon>Thermoproteota</taxon>
        <taxon>Thermoprotei</taxon>
        <taxon>Desulfurococcales</taxon>
        <taxon>Desulfurococcaceae</taxon>
        <taxon>Ignisphaera</taxon>
    </lineage>
</organism>
<name>A0A7C4D3Q7_9CREN</name>
<gene>
    <name evidence="1" type="ORF">ENU31_04645</name>
</gene>
<dbReference type="AlphaFoldDB" id="A0A7C4D3Q7"/>
<evidence type="ECO:0000313" key="1">
    <source>
        <dbReference type="EMBL" id="HGM07679.1"/>
    </source>
</evidence>
<protein>
    <submittedName>
        <fullName evidence="1">Uncharacterized protein</fullName>
    </submittedName>
</protein>
<accession>A0A7C4D3Q7</accession>